<dbReference type="EMBL" id="VLXZ01000004">
    <property type="protein sequence ID" value="TSB47035.1"/>
    <property type="molecule type" value="Genomic_DNA"/>
</dbReference>
<feature type="signal peptide" evidence="1">
    <location>
        <begin position="1"/>
        <end position="24"/>
    </location>
</feature>
<dbReference type="InterPro" id="IPR046720">
    <property type="entry name" value="DUF6612"/>
</dbReference>
<name>A0A554A030_9BACI</name>
<proteinExistence type="predicted"/>
<dbReference type="Proteomes" id="UP000318521">
    <property type="component" value="Unassembled WGS sequence"/>
</dbReference>
<evidence type="ECO:0008006" key="4">
    <source>
        <dbReference type="Google" id="ProtNLM"/>
    </source>
</evidence>
<reference evidence="2 3" key="1">
    <citation type="submission" date="2019-07" db="EMBL/GenBank/DDBJ databases">
        <authorList>
            <person name="Park Y.J."/>
            <person name="Jeong S.E."/>
            <person name="Jung H.S."/>
        </authorList>
    </citation>
    <scope>NUCLEOTIDE SEQUENCE [LARGE SCALE GENOMIC DNA]</scope>
    <source>
        <strain evidence="3">P16(2019)</strain>
    </source>
</reference>
<evidence type="ECO:0000313" key="3">
    <source>
        <dbReference type="Proteomes" id="UP000318521"/>
    </source>
</evidence>
<accession>A0A554A030</accession>
<dbReference type="PROSITE" id="PS51257">
    <property type="entry name" value="PROKAR_LIPOPROTEIN"/>
    <property type="match status" value="1"/>
</dbReference>
<sequence length="293" mass="33882">MKETLTRLFLLLSLCLLISCDSNHTDPQTSIPEQDQTPTINEIIQRSEAQIKDADTFTLQLNMTQTISEGNFSEETVKSNTRTYYNVSPLAYHQTVDTETNTSKSSDSIQTRGEQYVTEDGAFMLSHSSDEWMEVPLELTQDVIAFQNVQLEPIRYLEIIKEHAEDIQLIEEDTHYKLEIDGEGPKLRDLVMQLYHISNLANEQQSFEIVNQMNIELIDYDIYINKETYLLDRVSSEIDLLTNYEGEQVQINLNLETEMMDYNSTDTIEIPEEIIHNAKEYKINIINSDETNS</sequence>
<dbReference type="Pfam" id="PF20316">
    <property type="entry name" value="DUF6612"/>
    <property type="match status" value="1"/>
</dbReference>
<evidence type="ECO:0000256" key="1">
    <source>
        <dbReference type="SAM" id="SignalP"/>
    </source>
</evidence>
<keyword evidence="3" id="KW-1185">Reference proteome</keyword>
<comment type="caution">
    <text evidence="2">The sequence shown here is derived from an EMBL/GenBank/DDBJ whole genome shotgun (WGS) entry which is preliminary data.</text>
</comment>
<protein>
    <recommendedName>
        <fullName evidence="4">LppX_LprAFG lipoprotein</fullName>
    </recommendedName>
</protein>
<organism evidence="2 3">
    <name type="scientific">Alkalicoccobacillus porphyridii</name>
    <dbReference type="NCBI Taxonomy" id="2597270"/>
    <lineage>
        <taxon>Bacteria</taxon>
        <taxon>Bacillati</taxon>
        <taxon>Bacillota</taxon>
        <taxon>Bacilli</taxon>
        <taxon>Bacillales</taxon>
        <taxon>Bacillaceae</taxon>
        <taxon>Alkalicoccobacillus</taxon>
    </lineage>
</organism>
<gene>
    <name evidence="2" type="ORF">FN960_08430</name>
</gene>
<evidence type="ECO:0000313" key="2">
    <source>
        <dbReference type="EMBL" id="TSB47035.1"/>
    </source>
</evidence>
<feature type="chain" id="PRO_5039247256" description="LppX_LprAFG lipoprotein" evidence="1">
    <location>
        <begin position="25"/>
        <end position="293"/>
    </location>
</feature>
<dbReference type="AlphaFoldDB" id="A0A554A030"/>
<dbReference type="Gene3D" id="2.50.20.20">
    <property type="match status" value="1"/>
</dbReference>
<dbReference type="RefSeq" id="WP_143848265.1">
    <property type="nucleotide sequence ID" value="NZ_VLXZ01000004.1"/>
</dbReference>
<keyword evidence="1" id="KW-0732">Signal</keyword>
<dbReference type="OrthoDB" id="1957331at2"/>